<dbReference type="Pfam" id="PF12937">
    <property type="entry name" value="F-box-like"/>
    <property type="match status" value="1"/>
</dbReference>
<proteinExistence type="predicted"/>
<feature type="domain" description="F-box" evidence="1">
    <location>
        <begin position="16"/>
        <end position="46"/>
    </location>
</feature>
<dbReference type="InterPro" id="IPR036047">
    <property type="entry name" value="F-box-like_dom_sf"/>
</dbReference>
<comment type="caution">
    <text evidence="2">The sequence shown here is derived from an EMBL/GenBank/DDBJ whole genome shotgun (WGS) entry which is preliminary data.</text>
</comment>
<evidence type="ECO:0000313" key="2">
    <source>
        <dbReference type="EMBL" id="RVW54263.1"/>
    </source>
</evidence>
<dbReference type="Gene3D" id="1.20.1280.50">
    <property type="match status" value="1"/>
</dbReference>
<sequence length="342" mass="38223">MKPDHNEDDHFDGLSDELLSLIFSKVLDAESLCRCSAVSKRFASLIPLVDALLLTIPPPKSKPNRGLFLNFGNSLQVTNFIAKLLQFLHQIVLPQSSVSFHSNEGSIHHFSSEVLKNFSHITSLHIQLPSHGGELGANGTGSLLKWEAEFGRELESCVVLGATYFERSNKISRIPKRQDRLHESSLATDELKLRVAWMISCLFAASARHCLLKQIIADNPMMLRSLVIEDGSKQGRLRMGEDQFKELRKCVNTRPPLERTKLPAICIKLWYVPLLELPASGCVMKGATLIVIRPLNQVMKMKSDGDLLAGAFDGEEEAEALCEAAREIVKEKKPYLMEMNSF</sequence>
<evidence type="ECO:0000259" key="1">
    <source>
        <dbReference type="Pfam" id="PF12937"/>
    </source>
</evidence>
<accession>A0A438F2T5</accession>
<name>A0A438F2T5_VITVI</name>
<dbReference type="Proteomes" id="UP000288805">
    <property type="component" value="Unassembled WGS sequence"/>
</dbReference>
<dbReference type="InterPro" id="IPR044809">
    <property type="entry name" value="AUF1-like"/>
</dbReference>
<dbReference type="EMBL" id="QGNW01001129">
    <property type="protein sequence ID" value="RVW54263.1"/>
    <property type="molecule type" value="Genomic_DNA"/>
</dbReference>
<dbReference type="SUPFAM" id="SSF81383">
    <property type="entry name" value="F-box domain"/>
    <property type="match status" value="1"/>
</dbReference>
<evidence type="ECO:0000313" key="3">
    <source>
        <dbReference type="Proteomes" id="UP000288805"/>
    </source>
</evidence>
<protein>
    <submittedName>
        <fullName evidence="2">F-box protein</fullName>
    </submittedName>
</protein>
<dbReference type="PANTHER" id="PTHR31215">
    <property type="entry name" value="OS05G0510400 PROTEIN-RELATED"/>
    <property type="match status" value="1"/>
</dbReference>
<dbReference type="AlphaFoldDB" id="A0A438F2T5"/>
<dbReference type="InterPro" id="IPR001810">
    <property type="entry name" value="F-box_dom"/>
</dbReference>
<gene>
    <name evidence="2" type="primary">VvCHDh000225_0</name>
    <name evidence="2" type="ORF">CK203_080122</name>
</gene>
<organism evidence="2 3">
    <name type="scientific">Vitis vinifera</name>
    <name type="common">Grape</name>
    <dbReference type="NCBI Taxonomy" id="29760"/>
    <lineage>
        <taxon>Eukaryota</taxon>
        <taxon>Viridiplantae</taxon>
        <taxon>Streptophyta</taxon>
        <taxon>Embryophyta</taxon>
        <taxon>Tracheophyta</taxon>
        <taxon>Spermatophyta</taxon>
        <taxon>Magnoliopsida</taxon>
        <taxon>eudicotyledons</taxon>
        <taxon>Gunneridae</taxon>
        <taxon>Pentapetalae</taxon>
        <taxon>rosids</taxon>
        <taxon>Vitales</taxon>
        <taxon>Vitaceae</taxon>
        <taxon>Viteae</taxon>
        <taxon>Vitis</taxon>
    </lineage>
</organism>
<dbReference type="CDD" id="cd09917">
    <property type="entry name" value="F-box_SF"/>
    <property type="match status" value="1"/>
</dbReference>
<reference evidence="2 3" key="1">
    <citation type="journal article" date="2018" name="PLoS Genet.">
        <title>Population sequencing reveals clonal diversity and ancestral inbreeding in the grapevine cultivar Chardonnay.</title>
        <authorList>
            <person name="Roach M.J."/>
            <person name="Johnson D.L."/>
            <person name="Bohlmann J."/>
            <person name="van Vuuren H.J."/>
            <person name="Jones S.J."/>
            <person name="Pretorius I.S."/>
            <person name="Schmidt S.A."/>
            <person name="Borneman A.R."/>
        </authorList>
    </citation>
    <scope>NUCLEOTIDE SEQUENCE [LARGE SCALE GENOMIC DNA]</scope>
    <source>
        <strain evidence="3">cv. Chardonnay</strain>
        <tissue evidence="2">Leaf</tissue>
    </source>
</reference>